<accession>A0ABT3IKH8</accession>
<feature type="domain" description="Methyltransferase type 11" evidence="1">
    <location>
        <begin position="68"/>
        <end position="162"/>
    </location>
</feature>
<organism evidence="2 3">
    <name type="scientific">Chitinophaga nivalis</name>
    <dbReference type="NCBI Taxonomy" id="2991709"/>
    <lineage>
        <taxon>Bacteria</taxon>
        <taxon>Pseudomonadati</taxon>
        <taxon>Bacteroidota</taxon>
        <taxon>Chitinophagia</taxon>
        <taxon>Chitinophagales</taxon>
        <taxon>Chitinophagaceae</taxon>
        <taxon>Chitinophaga</taxon>
    </lineage>
</organism>
<gene>
    <name evidence="2" type="ORF">OL497_11175</name>
</gene>
<evidence type="ECO:0000313" key="3">
    <source>
        <dbReference type="Proteomes" id="UP001207742"/>
    </source>
</evidence>
<dbReference type="InterPro" id="IPR029063">
    <property type="entry name" value="SAM-dependent_MTases_sf"/>
</dbReference>
<dbReference type="GO" id="GO:0008168">
    <property type="term" value="F:methyltransferase activity"/>
    <property type="evidence" value="ECO:0007669"/>
    <property type="project" value="UniProtKB-KW"/>
</dbReference>
<protein>
    <submittedName>
        <fullName evidence="2">Class I SAM-dependent methyltransferase</fullName>
    </submittedName>
</protein>
<dbReference type="InterPro" id="IPR013216">
    <property type="entry name" value="Methyltransf_11"/>
</dbReference>
<dbReference type="Proteomes" id="UP001207742">
    <property type="component" value="Unassembled WGS sequence"/>
</dbReference>
<keyword evidence="2" id="KW-0489">Methyltransferase</keyword>
<dbReference type="Pfam" id="PF08241">
    <property type="entry name" value="Methyltransf_11"/>
    <property type="match status" value="1"/>
</dbReference>
<evidence type="ECO:0000259" key="1">
    <source>
        <dbReference type="Pfam" id="PF08241"/>
    </source>
</evidence>
<dbReference type="RefSeq" id="WP_264730093.1">
    <property type="nucleotide sequence ID" value="NZ_JAPDNR010000001.1"/>
</dbReference>
<keyword evidence="3" id="KW-1185">Reference proteome</keyword>
<name>A0ABT3IKH8_9BACT</name>
<reference evidence="2 3" key="1">
    <citation type="submission" date="2022-10" db="EMBL/GenBank/DDBJ databases">
        <title>Chitinophaga nivalis PC15 sp. nov., isolated from Pyeongchang county, South Korea.</title>
        <authorList>
            <person name="Trinh H.N."/>
        </authorList>
    </citation>
    <scope>NUCLEOTIDE SEQUENCE [LARGE SCALE GENOMIC DNA]</scope>
    <source>
        <strain evidence="2 3">PC14</strain>
    </source>
</reference>
<dbReference type="GO" id="GO:0032259">
    <property type="term" value="P:methylation"/>
    <property type="evidence" value="ECO:0007669"/>
    <property type="project" value="UniProtKB-KW"/>
</dbReference>
<dbReference type="CDD" id="cd02440">
    <property type="entry name" value="AdoMet_MTases"/>
    <property type="match status" value="1"/>
</dbReference>
<evidence type="ECO:0000313" key="2">
    <source>
        <dbReference type="EMBL" id="MCW3484458.1"/>
    </source>
</evidence>
<keyword evidence="2" id="KW-0808">Transferase</keyword>
<proteinExistence type="predicted"/>
<comment type="caution">
    <text evidence="2">The sequence shown here is derived from an EMBL/GenBank/DDBJ whole genome shotgun (WGS) entry which is preliminary data.</text>
</comment>
<dbReference type="Gene3D" id="3.40.50.150">
    <property type="entry name" value="Vaccinia Virus protein VP39"/>
    <property type="match status" value="1"/>
</dbReference>
<dbReference type="SUPFAM" id="SSF53335">
    <property type="entry name" value="S-adenosyl-L-methionine-dependent methyltransferases"/>
    <property type="match status" value="1"/>
</dbReference>
<dbReference type="EMBL" id="JAPDNS010000001">
    <property type="protein sequence ID" value="MCW3484458.1"/>
    <property type="molecule type" value="Genomic_DNA"/>
</dbReference>
<sequence length="264" mass="29361">MTNQPTFNFLTHNQSAWDKQALAQHEWSRPVSSELTTAARNGQWEVHLTPQPLDKSWLGNIKGKRILCLASAGGQQGPILAAAGAEVTVYDLSIEQLNQDKMVAERDGLTLQTVQGDMTNLQAFAPDTFDLIFHPISNLYVPDVNGVWQACYRVLKPGGALLSSFYNPVVFIGDRNPEYKDQGIIKPRYKVPYADVKDLEPADIERKVNAGEALVFGHSLTDLIGGQTKAGFVLTGFYEDFQPRPRFLVDHYLPTFLATRAVKL</sequence>